<comment type="caution">
    <text evidence="2">The sequence shown here is derived from an EMBL/GenBank/DDBJ whole genome shotgun (WGS) entry which is preliminary data.</text>
</comment>
<evidence type="ECO:0000256" key="1">
    <source>
        <dbReference type="SAM" id="MobiDB-lite"/>
    </source>
</evidence>
<dbReference type="Proteomes" id="UP000465361">
    <property type="component" value="Unassembled WGS sequence"/>
</dbReference>
<evidence type="ECO:0000313" key="2">
    <source>
        <dbReference type="EMBL" id="GFG75590.1"/>
    </source>
</evidence>
<evidence type="ECO:0000313" key="3">
    <source>
        <dbReference type="Proteomes" id="UP000465361"/>
    </source>
</evidence>
<organism evidence="2 3">
    <name type="scientific">Mycobacterium botniense</name>
    <dbReference type="NCBI Taxonomy" id="84962"/>
    <lineage>
        <taxon>Bacteria</taxon>
        <taxon>Bacillati</taxon>
        <taxon>Actinomycetota</taxon>
        <taxon>Actinomycetes</taxon>
        <taxon>Mycobacteriales</taxon>
        <taxon>Mycobacteriaceae</taxon>
        <taxon>Mycobacterium</taxon>
    </lineage>
</organism>
<feature type="region of interest" description="Disordered" evidence="1">
    <location>
        <begin position="119"/>
        <end position="144"/>
    </location>
</feature>
<proteinExistence type="predicted"/>
<protein>
    <submittedName>
        <fullName evidence="2">Uncharacterized protein</fullName>
    </submittedName>
</protein>
<dbReference type="EMBL" id="BLKW01000004">
    <property type="protein sequence ID" value="GFG75590.1"/>
    <property type="molecule type" value="Genomic_DNA"/>
</dbReference>
<reference evidence="2 3" key="1">
    <citation type="journal article" date="2019" name="Emerg. Microbes Infect.">
        <title>Comprehensive subspecies identification of 175 nontuberculous mycobacteria species based on 7547 genomic profiles.</title>
        <authorList>
            <person name="Matsumoto Y."/>
            <person name="Kinjo T."/>
            <person name="Motooka D."/>
            <person name="Nabeya D."/>
            <person name="Jung N."/>
            <person name="Uechi K."/>
            <person name="Horii T."/>
            <person name="Iida T."/>
            <person name="Fujita J."/>
            <person name="Nakamura S."/>
        </authorList>
    </citation>
    <scope>NUCLEOTIDE SEQUENCE [LARGE SCALE GENOMIC DNA]</scope>
    <source>
        <strain evidence="2 3">JCM 17322</strain>
    </source>
</reference>
<name>A0A7I9Y0P6_9MYCO</name>
<dbReference type="AlphaFoldDB" id="A0A7I9Y0P6"/>
<feature type="compositionally biased region" description="Basic and acidic residues" evidence="1">
    <location>
        <begin position="120"/>
        <end position="129"/>
    </location>
</feature>
<sequence length="144" mass="15438">MPAGESHSIGSLVVLTILPELATPAYDRRAGYGDRLTEMGFAISTPRSALAAPQAIGTGPAPRHGWVYGQESKPRSRRCGDSSAQARPVAGWVLNGPSPPTMCAVRRFGATVTVFPPEVGFRESPDRRTGTITGSERWVRSPHR</sequence>
<accession>A0A7I9Y0P6</accession>
<gene>
    <name evidence="2" type="ORF">MBOT_29550</name>
</gene>
<keyword evidence="3" id="KW-1185">Reference proteome</keyword>